<dbReference type="CDD" id="cd06225">
    <property type="entry name" value="HAMP"/>
    <property type="match status" value="1"/>
</dbReference>
<dbReference type="GO" id="GO:0005886">
    <property type="term" value="C:plasma membrane"/>
    <property type="evidence" value="ECO:0007669"/>
    <property type="project" value="UniProtKB-SubCell"/>
</dbReference>
<protein>
    <recommendedName>
        <fullName evidence="3">histidine kinase</fullName>
        <ecNumber evidence="3">2.7.13.3</ecNumber>
    </recommendedName>
</protein>
<keyword evidence="8 11" id="KW-1133">Transmembrane helix</keyword>
<evidence type="ECO:0000256" key="5">
    <source>
        <dbReference type="ARBA" id="ARBA00022679"/>
    </source>
</evidence>
<dbReference type="EC" id="2.7.13.3" evidence="3"/>
<dbReference type="SUPFAM" id="SSF158472">
    <property type="entry name" value="HAMP domain-like"/>
    <property type="match status" value="1"/>
</dbReference>
<dbReference type="InterPro" id="IPR004358">
    <property type="entry name" value="Sig_transdc_His_kin-like_C"/>
</dbReference>
<keyword evidence="15" id="KW-1185">Reference proteome</keyword>
<keyword evidence="4" id="KW-0597">Phosphoprotein</keyword>
<feature type="transmembrane region" description="Helical" evidence="11">
    <location>
        <begin position="189"/>
        <end position="211"/>
    </location>
</feature>
<evidence type="ECO:0000256" key="1">
    <source>
        <dbReference type="ARBA" id="ARBA00000085"/>
    </source>
</evidence>
<dbReference type="CDD" id="cd00082">
    <property type="entry name" value="HisKA"/>
    <property type="match status" value="1"/>
</dbReference>
<dbReference type="CDD" id="cd00075">
    <property type="entry name" value="HATPase"/>
    <property type="match status" value="1"/>
</dbReference>
<keyword evidence="5" id="KW-0808">Transferase</keyword>
<dbReference type="InterPro" id="IPR003594">
    <property type="entry name" value="HATPase_dom"/>
</dbReference>
<evidence type="ECO:0000256" key="3">
    <source>
        <dbReference type="ARBA" id="ARBA00012438"/>
    </source>
</evidence>
<dbReference type="RefSeq" id="WP_212526624.1">
    <property type="nucleotide sequence ID" value="NZ_JAGSOG010000006.1"/>
</dbReference>
<evidence type="ECO:0000256" key="8">
    <source>
        <dbReference type="ARBA" id="ARBA00022989"/>
    </source>
</evidence>
<comment type="caution">
    <text evidence="14">The sequence shown here is derived from an EMBL/GenBank/DDBJ whole genome shotgun (WGS) entry which is preliminary data.</text>
</comment>
<dbReference type="EMBL" id="JAGSOG010000006">
    <property type="protein sequence ID" value="MBR7832087.1"/>
    <property type="molecule type" value="Genomic_DNA"/>
</dbReference>
<keyword evidence="9" id="KW-0902">Two-component regulatory system</keyword>
<keyword evidence="10 11" id="KW-0472">Membrane</keyword>
<proteinExistence type="predicted"/>
<dbReference type="InterPro" id="IPR036097">
    <property type="entry name" value="HisK_dim/P_sf"/>
</dbReference>
<dbReference type="AlphaFoldDB" id="A0A941EKA9"/>
<dbReference type="GO" id="GO:0000155">
    <property type="term" value="F:phosphorelay sensor kinase activity"/>
    <property type="evidence" value="ECO:0007669"/>
    <property type="project" value="InterPro"/>
</dbReference>
<keyword evidence="7 14" id="KW-0418">Kinase</keyword>
<comment type="catalytic activity">
    <reaction evidence="1">
        <text>ATP + protein L-histidine = ADP + protein N-phospho-L-histidine.</text>
        <dbReference type="EC" id="2.7.13.3"/>
    </reaction>
</comment>
<feature type="domain" description="HAMP" evidence="13">
    <location>
        <begin position="213"/>
        <end position="265"/>
    </location>
</feature>
<reference evidence="14" key="1">
    <citation type="submission" date="2021-04" db="EMBL/GenBank/DDBJ databases">
        <title>Genome based classification of Actinospica acidithermotolerans sp. nov., an actinobacterium isolated from an Indonesian hot spring.</title>
        <authorList>
            <person name="Kusuma A.B."/>
            <person name="Putra K.E."/>
            <person name="Nafisah S."/>
            <person name="Loh J."/>
            <person name="Nouioui I."/>
            <person name="Goodfellow M."/>
        </authorList>
    </citation>
    <scope>NUCLEOTIDE SEQUENCE</scope>
    <source>
        <strain evidence="14">CSCA 57</strain>
    </source>
</reference>
<sequence>MLRDGGWLGRRSFRSRITLLVVAAVGLSVAIGALISYLAISRAVMHRVDDQLEQRATVFTAWPLEMVAPADLDAGRTLLAGSGYQESLVYADGSSYRPQNLELQRLGPQGQPGQVLATYQVWAPFSRPEVEIAAAQKGASLRTFSYDGVDYRVYAVPNVYGAQSPDNTQPSALVFSTSLAPTESSLNTIATISIIVGLLGIGLATAAGLAIGRAALRPVERLSHATEYIARTGDLRRLPVKGDDEIARLTGNFNTMLEALARSREHQKRLVADAGHELRTPLTSMRTNLDLLAQATAVPDGNRLPAEERAALLDDVRAQMEELSVLISDLVELSRDEQHAIEDLDLRNVVERAAERVHRRAPGLTYDLRLEPWYLPGDATALERLVTNLLDNAAKFSPQDGTVTVTLADGQLQVADQGPGIAEPDLAHVFERFYRSPEARSTPGSGLGLAIVRQIAENHGGRVAAARAPGGGALLGVWLPGSPARLPTPVAAG</sequence>
<dbReference type="PROSITE" id="PS50885">
    <property type="entry name" value="HAMP"/>
    <property type="match status" value="1"/>
</dbReference>
<evidence type="ECO:0000259" key="13">
    <source>
        <dbReference type="PROSITE" id="PS50885"/>
    </source>
</evidence>
<evidence type="ECO:0000256" key="11">
    <source>
        <dbReference type="SAM" id="Phobius"/>
    </source>
</evidence>
<dbReference type="PROSITE" id="PS50109">
    <property type="entry name" value="HIS_KIN"/>
    <property type="match status" value="1"/>
</dbReference>
<evidence type="ECO:0000313" key="15">
    <source>
        <dbReference type="Proteomes" id="UP000675781"/>
    </source>
</evidence>
<accession>A0A941EKA9</accession>
<dbReference type="Proteomes" id="UP000675781">
    <property type="component" value="Unassembled WGS sequence"/>
</dbReference>
<dbReference type="PANTHER" id="PTHR45436">
    <property type="entry name" value="SENSOR HISTIDINE KINASE YKOH"/>
    <property type="match status" value="1"/>
</dbReference>
<dbReference type="InterPro" id="IPR036890">
    <property type="entry name" value="HATPase_C_sf"/>
</dbReference>
<dbReference type="InterPro" id="IPR005467">
    <property type="entry name" value="His_kinase_dom"/>
</dbReference>
<dbReference type="Pfam" id="PF00672">
    <property type="entry name" value="HAMP"/>
    <property type="match status" value="1"/>
</dbReference>
<evidence type="ECO:0000256" key="2">
    <source>
        <dbReference type="ARBA" id="ARBA00004236"/>
    </source>
</evidence>
<evidence type="ECO:0000256" key="9">
    <source>
        <dbReference type="ARBA" id="ARBA00023012"/>
    </source>
</evidence>
<dbReference type="PRINTS" id="PR00344">
    <property type="entry name" value="BCTRLSENSOR"/>
</dbReference>
<dbReference type="SUPFAM" id="SSF55874">
    <property type="entry name" value="ATPase domain of HSP90 chaperone/DNA topoisomerase II/histidine kinase"/>
    <property type="match status" value="1"/>
</dbReference>
<dbReference type="Gene3D" id="1.10.287.130">
    <property type="match status" value="1"/>
</dbReference>
<evidence type="ECO:0000256" key="6">
    <source>
        <dbReference type="ARBA" id="ARBA00022692"/>
    </source>
</evidence>
<evidence type="ECO:0000256" key="10">
    <source>
        <dbReference type="ARBA" id="ARBA00023136"/>
    </source>
</evidence>
<dbReference type="Pfam" id="PF02518">
    <property type="entry name" value="HATPase_c"/>
    <property type="match status" value="1"/>
</dbReference>
<evidence type="ECO:0000313" key="14">
    <source>
        <dbReference type="EMBL" id="MBR7832087.1"/>
    </source>
</evidence>
<dbReference type="SMART" id="SM00387">
    <property type="entry name" value="HATPase_c"/>
    <property type="match status" value="1"/>
</dbReference>
<evidence type="ECO:0000256" key="7">
    <source>
        <dbReference type="ARBA" id="ARBA00022777"/>
    </source>
</evidence>
<evidence type="ECO:0000256" key="4">
    <source>
        <dbReference type="ARBA" id="ARBA00022553"/>
    </source>
</evidence>
<dbReference type="PANTHER" id="PTHR45436:SF5">
    <property type="entry name" value="SENSOR HISTIDINE KINASE TRCS"/>
    <property type="match status" value="1"/>
</dbReference>
<dbReference type="InterPro" id="IPR050428">
    <property type="entry name" value="TCS_sensor_his_kinase"/>
</dbReference>
<dbReference type="SMART" id="SM00304">
    <property type="entry name" value="HAMP"/>
    <property type="match status" value="1"/>
</dbReference>
<organism evidence="14 15">
    <name type="scientific">Actinospica durhamensis</name>
    <dbReference type="NCBI Taxonomy" id="1508375"/>
    <lineage>
        <taxon>Bacteria</taxon>
        <taxon>Bacillati</taxon>
        <taxon>Actinomycetota</taxon>
        <taxon>Actinomycetes</taxon>
        <taxon>Catenulisporales</taxon>
        <taxon>Actinospicaceae</taxon>
        <taxon>Actinospica</taxon>
    </lineage>
</organism>
<dbReference type="Pfam" id="PF00512">
    <property type="entry name" value="HisKA"/>
    <property type="match status" value="1"/>
</dbReference>
<dbReference type="InterPro" id="IPR003660">
    <property type="entry name" value="HAMP_dom"/>
</dbReference>
<feature type="domain" description="Histidine kinase" evidence="12">
    <location>
        <begin position="273"/>
        <end position="483"/>
    </location>
</feature>
<dbReference type="Gene3D" id="3.30.565.10">
    <property type="entry name" value="Histidine kinase-like ATPase, C-terminal domain"/>
    <property type="match status" value="1"/>
</dbReference>
<name>A0A941EKA9_9ACTN</name>
<evidence type="ECO:0000259" key="12">
    <source>
        <dbReference type="PROSITE" id="PS50109"/>
    </source>
</evidence>
<feature type="transmembrane region" description="Helical" evidence="11">
    <location>
        <begin position="20"/>
        <end position="40"/>
    </location>
</feature>
<dbReference type="Gene3D" id="6.10.340.10">
    <property type="match status" value="1"/>
</dbReference>
<keyword evidence="6 11" id="KW-0812">Transmembrane</keyword>
<gene>
    <name evidence="14" type="ORF">KDL01_02385</name>
</gene>
<dbReference type="SMART" id="SM00388">
    <property type="entry name" value="HisKA"/>
    <property type="match status" value="1"/>
</dbReference>
<comment type="subcellular location">
    <subcellularLocation>
        <location evidence="2">Cell membrane</location>
    </subcellularLocation>
</comment>
<dbReference type="SUPFAM" id="SSF47384">
    <property type="entry name" value="Homodimeric domain of signal transducing histidine kinase"/>
    <property type="match status" value="1"/>
</dbReference>
<dbReference type="InterPro" id="IPR003661">
    <property type="entry name" value="HisK_dim/P_dom"/>
</dbReference>